<dbReference type="Pfam" id="PF00730">
    <property type="entry name" value="HhH-GPD"/>
    <property type="match status" value="1"/>
</dbReference>
<dbReference type="FunFam" id="1.10.1670.10:FF:000001">
    <property type="entry name" value="Endonuclease III"/>
    <property type="match status" value="1"/>
</dbReference>
<dbReference type="CDD" id="cd00056">
    <property type="entry name" value="ENDO3c"/>
    <property type="match status" value="1"/>
</dbReference>
<dbReference type="GO" id="GO:0046872">
    <property type="term" value="F:metal ion binding"/>
    <property type="evidence" value="ECO:0007669"/>
    <property type="project" value="UniProtKB-KW"/>
</dbReference>
<evidence type="ECO:0000256" key="3">
    <source>
        <dbReference type="ARBA" id="ARBA00022723"/>
    </source>
</evidence>
<dbReference type="EC" id="4.2.99.18" evidence="12"/>
<evidence type="ECO:0000259" key="13">
    <source>
        <dbReference type="SMART" id="SM00478"/>
    </source>
</evidence>
<dbReference type="GO" id="GO:0051539">
    <property type="term" value="F:4 iron, 4 sulfur cluster binding"/>
    <property type="evidence" value="ECO:0007669"/>
    <property type="project" value="UniProtKB-UniRule"/>
</dbReference>
<dbReference type="PANTHER" id="PTHR10359">
    <property type="entry name" value="A/G-SPECIFIC ADENINE GLYCOSYLASE/ENDONUCLEASE III"/>
    <property type="match status" value="1"/>
</dbReference>
<dbReference type="InterPro" id="IPR011257">
    <property type="entry name" value="DNA_glycosylase"/>
</dbReference>
<dbReference type="InterPro" id="IPR003265">
    <property type="entry name" value="HhH-GPD_domain"/>
</dbReference>
<feature type="binding site" evidence="12">
    <location>
        <position position="203"/>
    </location>
    <ligand>
        <name>[4Fe-4S] cluster</name>
        <dbReference type="ChEBI" id="CHEBI:49883"/>
    </ligand>
</feature>
<evidence type="ECO:0000256" key="8">
    <source>
        <dbReference type="ARBA" id="ARBA00023125"/>
    </source>
</evidence>
<dbReference type="SMART" id="SM00525">
    <property type="entry name" value="FES"/>
    <property type="match status" value="1"/>
</dbReference>
<dbReference type="PROSITE" id="PS01155">
    <property type="entry name" value="ENDONUCLEASE_III_2"/>
    <property type="match status" value="1"/>
</dbReference>
<evidence type="ECO:0000256" key="5">
    <source>
        <dbReference type="ARBA" id="ARBA00022801"/>
    </source>
</evidence>
<dbReference type="EMBL" id="JADIML010000162">
    <property type="protein sequence ID" value="MBO8463459.1"/>
    <property type="molecule type" value="Genomic_DNA"/>
</dbReference>
<evidence type="ECO:0000256" key="7">
    <source>
        <dbReference type="ARBA" id="ARBA00023014"/>
    </source>
</evidence>
<keyword evidence="3 12" id="KW-0479">Metal-binding</keyword>
<evidence type="ECO:0000256" key="6">
    <source>
        <dbReference type="ARBA" id="ARBA00023004"/>
    </source>
</evidence>
<feature type="binding site" evidence="12">
    <location>
        <position position="194"/>
    </location>
    <ligand>
        <name>[4Fe-4S] cluster</name>
        <dbReference type="ChEBI" id="CHEBI:49883"/>
    </ligand>
</feature>
<reference evidence="14" key="2">
    <citation type="journal article" date="2021" name="PeerJ">
        <title>Extensive microbial diversity within the chicken gut microbiome revealed by metagenomics and culture.</title>
        <authorList>
            <person name="Gilroy R."/>
            <person name="Ravi A."/>
            <person name="Getino M."/>
            <person name="Pursley I."/>
            <person name="Horton D.L."/>
            <person name="Alikhan N.F."/>
            <person name="Baker D."/>
            <person name="Gharbi K."/>
            <person name="Hall N."/>
            <person name="Watson M."/>
            <person name="Adriaenssens E.M."/>
            <person name="Foster-Nyarko E."/>
            <person name="Jarju S."/>
            <person name="Secka A."/>
            <person name="Antonio M."/>
            <person name="Oren A."/>
            <person name="Chaudhuri R.R."/>
            <person name="La Ragione R."/>
            <person name="Hildebrand F."/>
            <person name="Pallen M.J."/>
        </authorList>
    </citation>
    <scope>NUCLEOTIDE SEQUENCE</scope>
    <source>
        <strain evidence="14">E3-2379</strain>
    </source>
</reference>
<dbReference type="PIRSF" id="PIRSF001435">
    <property type="entry name" value="Nth"/>
    <property type="match status" value="1"/>
</dbReference>
<dbReference type="InterPro" id="IPR000445">
    <property type="entry name" value="HhH_motif"/>
</dbReference>
<keyword evidence="4 12" id="KW-0227">DNA damage</keyword>
<gene>
    <name evidence="12 14" type="primary">nth</name>
    <name evidence="14" type="ORF">IAC13_05950</name>
</gene>
<sequence length="222" mass="25390">MKKEQVQEILDKLDEVYGVTKEGFLHKEPWQLLLAIMLSAQSTDKQVEDVLPTLWKCFPSVESMANADVSQIEEQIKTIGLYKNKAKNMKKCCEQIVEQYGGEVPKTMEELVQLAGVGRKTANLFLSDAYGIPGITVDTHVMRIVKRFGWAKGKNPEEVEYELQKVLPMEHWIRINFQLIYHGRAICTARKAHCDTCIFADLCEKKIEKKEAKKKKESAKGQ</sequence>
<keyword evidence="7 12" id="KW-0411">Iron-sulfur</keyword>
<keyword evidence="2 12" id="KW-0004">4Fe-4S</keyword>
<evidence type="ECO:0000256" key="4">
    <source>
        <dbReference type="ARBA" id="ARBA00022763"/>
    </source>
</evidence>
<evidence type="ECO:0000313" key="15">
    <source>
        <dbReference type="Proteomes" id="UP000823618"/>
    </source>
</evidence>
<evidence type="ECO:0000256" key="1">
    <source>
        <dbReference type="ARBA" id="ARBA00008343"/>
    </source>
</evidence>
<dbReference type="GO" id="GO:0140078">
    <property type="term" value="F:class I DNA-(apurinic or apyrimidinic site) endonuclease activity"/>
    <property type="evidence" value="ECO:0007669"/>
    <property type="project" value="UniProtKB-EC"/>
</dbReference>
<keyword evidence="5 12" id="KW-0378">Hydrolase</keyword>
<keyword evidence="6 12" id="KW-0408">Iron</keyword>
<accession>A0A9D9N7V5</accession>
<protein>
    <recommendedName>
        <fullName evidence="12">Endonuclease III</fullName>
        <ecNumber evidence="12">4.2.99.18</ecNumber>
    </recommendedName>
    <alternativeName>
        <fullName evidence="12">DNA-(apurinic or apyrimidinic site) lyase</fullName>
    </alternativeName>
</protein>
<dbReference type="InterPro" id="IPR023170">
    <property type="entry name" value="HhH_base_excis_C"/>
</dbReference>
<feature type="binding site" evidence="12">
    <location>
        <position position="197"/>
    </location>
    <ligand>
        <name>[4Fe-4S] cluster</name>
        <dbReference type="ChEBI" id="CHEBI:49883"/>
    </ligand>
</feature>
<keyword evidence="9 12" id="KW-0234">DNA repair</keyword>
<evidence type="ECO:0000256" key="10">
    <source>
        <dbReference type="ARBA" id="ARBA00023239"/>
    </source>
</evidence>
<evidence type="ECO:0000256" key="9">
    <source>
        <dbReference type="ARBA" id="ARBA00023204"/>
    </source>
</evidence>
<keyword evidence="14" id="KW-0255">Endonuclease</keyword>
<dbReference type="Gene3D" id="1.10.1670.10">
    <property type="entry name" value="Helix-hairpin-Helix base-excision DNA repair enzymes (C-terminal)"/>
    <property type="match status" value="1"/>
</dbReference>
<feature type="binding site" evidence="12">
    <location>
        <position position="187"/>
    </location>
    <ligand>
        <name>[4Fe-4S] cluster</name>
        <dbReference type="ChEBI" id="CHEBI:49883"/>
    </ligand>
</feature>
<comment type="similarity">
    <text evidence="1 12">Belongs to the Nth/MutY family.</text>
</comment>
<dbReference type="HAMAP" id="MF_00942">
    <property type="entry name" value="Nth"/>
    <property type="match status" value="1"/>
</dbReference>
<dbReference type="AlphaFoldDB" id="A0A9D9N7V5"/>
<organism evidence="14 15">
    <name type="scientific">Candidatus Scybalomonas excrementavium</name>
    <dbReference type="NCBI Taxonomy" id="2840943"/>
    <lineage>
        <taxon>Bacteria</taxon>
        <taxon>Bacillati</taxon>
        <taxon>Bacillota</taxon>
        <taxon>Clostridia</taxon>
        <taxon>Lachnospirales</taxon>
        <taxon>Lachnospiraceae</taxon>
        <taxon>Lachnospiraceae incertae sedis</taxon>
        <taxon>Candidatus Scybalomonas</taxon>
    </lineage>
</organism>
<dbReference type="InterPro" id="IPR003651">
    <property type="entry name" value="Endonuclease3_FeS-loop_motif"/>
</dbReference>
<dbReference type="InterPro" id="IPR005759">
    <property type="entry name" value="Nth"/>
</dbReference>
<evidence type="ECO:0000256" key="2">
    <source>
        <dbReference type="ARBA" id="ARBA00022485"/>
    </source>
</evidence>
<evidence type="ECO:0000256" key="11">
    <source>
        <dbReference type="ARBA" id="ARBA00023295"/>
    </source>
</evidence>
<comment type="catalytic activity">
    <reaction evidence="12">
        <text>2'-deoxyribonucleotide-(2'-deoxyribose 5'-phosphate)-2'-deoxyribonucleotide-DNA = a 3'-end 2'-deoxyribonucleotide-(2,3-dehydro-2,3-deoxyribose 5'-phosphate)-DNA + a 5'-end 5'-phospho-2'-deoxyribonucleoside-DNA + H(+)</text>
        <dbReference type="Rhea" id="RHEA:66592"/>
        <dbReference type="Rhea" id="RHEA-COMP:13180"/>
        <dbReference type="Rhea" id="RHEA-COMP:16897"/>
        <dbReference type="Rhea" id="RHEA-COMP:17067"/>
        <dbReference type="ChEBI" id="CHEBI:15378"/>
        <dbReference type="ChEBI" id="CHEBI:136412"/>
        <dbReference type="ChEBI" id="CHEBI:157695"/>
        <dbReference type="ChEBI" id="CHEBI:167181"/>
        <dbReference type="EC" id="4.2.99.18"/>
    </reaction>
</comment>
<dbReference type="NCBIfam" id="TIGR01083">
    <property type="entry name" value="nth"/>
    <property type="match status" value="1"/>
</dbReference>
<keyword evidence="11 12" id="KW-0326">Glycosidase</keyword>
<dbReference type="GO" id="GO:0006285">
    <property type="term" value="P:base-excision repair, AP site formation"/>
    <property type="evidence" value="ECO:0007669"/>
    <property type="project" value="TreeGrafter"/>
</dbReference>
<keyword evidence="14" id="KW-0540">Nuclease</keyword>
<comment type="function">
    <text evidence="12">DNA repair enzyme that has both DNA N-glycosylase activity and AP-lyase activity. The DNA N-glycosylase activity releases various damaged pyrimidines from DNA by cleaving the N-glycosidic bond, leaving an AP (apurinic/apyrimidinic) site. The AP-lyase activity cleaves the phosphodiester bond 3' to the AP site by a beta-elimination, leaving a 3'-terminal unsaturated sugar and a product with a terminal 5'-phosphate.</text>
</comment>
<name>A0A9D9N7V5_9FIRM</name>
<dbReference type="SMART" id="SM00478">
    <property type="entry name" value="ENDO3c"/>
    <property type="match status" value="1"/>
</dbReference>
<comment type="caution">
    <text evidence="14">The sequence shown here is derived from an EMBL/GenBank/DDBJ whole genome shotgun (WGS) entry which is preliminary data.</text>
</comment>
<dbReference type="Gene3D" id="1.10.340.30">
    <property type="entry name" value="Hypothetical protein, domain 2"/>
    <property type="match status" value="1"/>
</dbReference>
<dbReference type="SUPFAM" id="SSF48150">
    <property type="entry name" value="DNA-glycosylase"/>
    <property type="match status" value="1"/>
</dbReference>
<keyword evidence="10 12" id="KW-0456">Lyase</keyword>
<dbReference type="FunFam" id="1.10.340.30:FF:000001">
    <property type="entry name" value="Endonuclease III"/>
    <property type="match status" value="1"/>
</dbReference>
<evidence type="ECO:0000313" key="14">
    <source>
        <dbReference type="EMBL" id="MBO8463459.1"/>
    </source>
</evidence>
<feature type="domain" description="HhH-GPD" evidence="13">
    <location>
        <begin position="38"/>
        <end position="185"/>
    </location>
</feature>
<comment type="cofactor">
    <cofactor evidence="12">
        <name>[4Fe-4S] cluster</name>
        <dbReference type="ChEBI" id="CHEBI:49883"/>
    </cofactor>
    <text evidence="12">Binds 1 [4Fe-4S] cluster.</text>
</comment>
<dbReference type="PANTHER" id="PTHR10359:SF18">
    <property type="entry name" value="ENDONUCLEASE III"/>
    <property type="match status" value="1"/>
</dbReference>
<evidence type="ECO:0000256" key="12">
    <source>
        <dbReference type="HAMAP-Rule" id="MF_00942"/>
    </source>
</evidence>
<dbReference type="GO" id="GO:0003677">
    <property type="term" value="F:DNA binding"/>
    <property type="evidence" value="ECO:0007669"/>
    <property type="project" value="UniProtKB-UniRule"/>
</dbReference>
<dbReference type="Pfam" id="PF00633">
    <property type="entry name" value="HHH"/>
    <property type="match status" value="1"/>
</dbReference>
<dbReference type="InterPro" id="IPR004036">
    <property type="entry name" value="Endonuclease-III-like_CS2"/>
</dbReference>
<keyword evidence="8 12" id="KW-0238">DNA-binding</keyword>
<reference evidence="14" key="1">
    <citation type="submission" date="2020-10" db="EMBL/GenBank/DDBJ databases">
        <authorList>
            <person name="Gilroy R."/>
        </authorList>
    </citation>
    <scope>NUCLEOTIDE SEQUENCE</scope>
    <source>
        <strain evidence="14">E3-2379</strain>
    </source>
</reference>
<dbReference type="GO" id="GO:0019104">
    <property type="term" value="F:DNA N-glycosylase activity"/>
    <property type="evidence" value="ECO:0007669"/>
    <property type="project" value="UniProtKB-UniRule"/>
</dbReference>
<proteinExistence type="inferred from homology"/>
<dbReference type="Proteomes" id="UP000823618">
    <property type="component" value="Unassembled WGS sequence"/>
</dbReference>